<evidence type="ECO:0000313" key="12">
    <source>
        <dbReference type="Proteomes" id="UP000002729"/>
    </source>
</evidence>
<dbReference type="AlphaFoldDB" id="F0YG70"/>
<dbReference type="RefSeq" id="XP_009039389.1">
    <property type="nucleotide sequence ID" value="XM_009041141.1"/>
</dbReference>
<comment type="similarity">
    <text evidence="2 10">Belongs to the mitochondrial carrier (TC 2.A.29) family.</text>
</comment>
<dbReference type="PROSITE" id="PS50920">
    <property type="entry name" value="SOLCAR"/>
    <property type="match status" value="2"/>
</dbReference>
<evidence type="ECO:0000256" key="9">
    <source>
        <dbReference type="PROSITE-ProRule" id="PRU00282"/>
    </source>
</evidence>
<keyword evidence="6" id="KW-1133">Transmembrane helix</keyword>
<dbReference type="Pfam" id="PF00153">
    <property type="entry name" value="Mito_carr"/>
    <property type="match status" value="1"/>
</dbReference>
<evidence type="ECO:0000256" key="3">
    <source>
        <dbReference type="ARBA" id="ARBA00022448"/>
    </source>
</evidence>
<dbReference type="eggNOG" id="KOG0762">
    <property type="taxonomic scope" value="Eukaryota"/>
</dbReference>
<keyword evidence="7" id="KW-0496">Mitochondrion</keyword>
<dbReference type="EMBL" id="GL833138">
    <property type="protein sequence ID" value="EGB05845.1"/>
    <property type="molecule type" value="Genomic_DNA"/>
</dbReference>
<sequence>MDEWRAVAIDTLAGWAAGVVCTVAFQPVDTVLTRQQYEVRAAGAASVVLRQGGLWRGTAPLLALVPLQNALLMVGYGAGERWGRGLGSAAAEPAAAPAPAAVFAGGCAGGLAQSFVASPLELAKVRRQLWQPAPPVGAAFRGLSATFYRDVVPHGVWFLAYADAKARLEASRGADDATVPVVAGAWAATVAWVVGYPFDLLKTRIQGSPTPLSLTGAARDLLRREAAPGAVSAVAVLYRGLGLKLLRAVPSSGLNFFAYESAKRELEARWAV</sequence>
<dbReference type="InterPro" id="IPR023395">
    <property type="entry name" value="MCP_dom_sf"/>
</dbReference>
<evidence type="ECO:0000256" key="4">
    <source>
        <dbReference type="ARBA" id="ARBA00022692"/>
    </source>
</evidence>
<feature type="repeat" description="Solcar" evidence="9">
    <location>
        <begin position="5"/>
        <end position="82"/>
    </location>
</feature>
<dbReference type="OrthoDB" id="193856at2759"/>
<dbReference type="GO" id="GO:0006839">
    <property type="term" value="P:mitochondrial transport"/>
    <property type="evidence" value="ECO:0007669"/>
    <property type="project" value="TreeGrafter"/>
</dbReference>
<gene>
    <name evidence="11" type="ORF">AURANDRAFT_60227</name>
</gene>
<dbReference type="GO" id="GO:0031966">
    <property type="term" value="C:mitochondrial membrane"/>
    <property type="evidence" value="ECO:0007669"/>
    <property type="project" value="UniProtKB-SubCell"/>
</dbReference>
<dbReference type="InterPro" id="IPR050567">
    <property type="entry name" value="Mitochondrial_Carrier"/>
</dbReference>
<dbReference type="GeneID" id="20222955"/>
<dbReference type="Proteomes" id="UP000002729">
    <property type="component" value="Unassembled WGS sequence"/>
</dbReference>
<keyword evidence="5" id="KW-0677">Repeat</keyword>
<dbReference type="GO" id="GO:1902603">
    <property type="term" value="P:carnitine transmembrane transport"/>
    <property type="evidence" value="ECO:0007669"/>
    <property type="project" value="TreeGrafter"/>
</dbReference>
<dbReference type="KEGG" id="aaf:AURANDRAFT_60227"/>
<dbReference type="PANTHER" id="PTHR45624">
    <property type="entry name" value="MITOCHONDRIAL BASIC AMINO ACIDS TRANSPORTER-RELATED"/>
    <property type="match status" value="1"/>
</dbReference>
<proteinExistence type="inferred from homology"/>
<reference evidence="11 12" key="1">
    <citation type="journal article" date="2011" name="Proc. Natl. Acad. Sci. U.S.A.">
        <title>Niche of harmful alga Aureococcus anophagefferens revealed through ecogenomics.</title>
        <authorList>
            <person name="Gobler C.J."/>
            <person name="Berry D.L."/>
            <person name="Dyhrman S.T."/>
            <person name="Wilhelm S.W."/>
            <person name="Salamov A."/>
            <person name="Lobanov A.V."/>
            <person name="Zhang Y."/>
            <person name="Collier J.L."/>
            <person name="Wurch L.L."/>
            <person name="Kustka A.B."/>
            <person name="Dill B.D."/>
            <person name="Shah M."/>
            <person name="VerBerkmoes N.C."/>
            <person name="Kuo A."/>
            <person name="Terry A."/>
            <person name="Pangilinan J."/>
            <person name="Lindquist E.A."/>
            <person name="Lucas S."/>
            <person name="Paulsen I.T."/>
            <person name="Hattenrath-Lehmann T.K."/>
            <person name="Talmage S.C."/>
            <person name="Walker E.A."/>
            <person name="Koch F."/>
            <person name="Burson A.M."/>
            <person name="Marcoval M.A."/>
            <person name="Tang Y.Z."/>
            <person name="Lecleir G.R."/>
            <person name="Coyne K.J."/>
            <person name="Berg G.M."/>
            <person name="Bertrand E.M."/>
            <person name="Saito M.A."/>
            <person name="Gladyshev V.N."/>
            <person name="Grigoriev I.V."/>
        </authorList>
    </citation>
    <scope>NUCLEOTIDE SEQUENCE [LARGE SCALE GENOMIC DNA]</scope>
    <source>
        <strain evidence="12">CCMP 1984</strain>
    </source>
</reference>
<comment type="subcellular location">
    <subcellularLocation>
        <location evidence="1">Mitochondrion membrane</location>
        <topology evidence="1">Multi-pass membrane protein</topology>
    </subcellularLocation>
</comment>
<evidence type="ECO:0000256" key="8">
    <source>
        <dbReference type="ARBA" id="ARBA00023136"/>
    </source>
</evidence>
<name>F0YG70_AURAN</name>
<keyword evidence="8 9" id="KW-0472">Membrane</keyword>
<evidence type="ECO:0000256" key="6">
    <source>
        <dbReference type="ARBA" id="ARBA00022989"/>
    </source>
</evidence>
<accession>F0YG70</accession>
<keyword evidence="4 9" id="KW-0812">Transmembrane</keyword>
<feature type="repeat" description="Solcar" evidence="9">
    <location>
        <begin position="175"/>
        <end position="265"/>
    </location>
</feature>
<keyword evidence="12" id="KW-1185">Reference proteome</keyword>
<organism evidence="12">
    <name type="scientific">Aureococcus anophagefferens</name>
    <name type="common">Harmful bloom alga</name>
    <dbReference type="NCBI Taxonomy" id="44056"/>
    <lineage>
        <taxon>Eukaryota</taxon>
        <taxon>Sar</taxon>
        <taxon>Stramenopiles</taxon>
        <taxon>Ochrophyta</taxon>
        <taxon>Pelagophyceae</taxon>
        <taxon>Pelagomonadales</taxon>
        <taxon>Pelagomonadaceae</taxon>
        <taxon>Aureococcus</taxon>
    </lineage>
</organism>
<dbReference type="OMA" id="AWAVGYP"/>
<dbReference type="InterPro" id="IPR018108">
    <property type="entry name" value="MCP_transmembrane"/>
</dbReference>
<evidence type="ECO:0000256" key="1">
    <source>
        <dbReference type="ARBA" id="ARBA00004225"/>
    </source>
</evidence>
<evidence type="ECO:0000256" key="7">
    <source>
        <dbReference type="ARBA" id="ARBA00023128"/>
    </source>
</evidence>
<evidence type="ECO:0000256" key="2">
    <source>
        <dbReference type="ARBA" id="ARBA00006375"/>
    </source>
</evidence>
<dbReference type="InParanoid" id="F0YG70"/>
<evidence type="ECO:0000256" key="5">
    <source>
        <dbReference type="ARBA" id="ARBA00022737"/>
    </source>
</evidence>
<dbReference type="Gene3D" id="1.50.40.10">
    <property type="entry name" value="Mitochondrial carrier domain"/>
    <property type="match status" value="2"/>
</dbReference>
<dbReference type="PANTHER" id="PTHR45624:SF4">
    <property type="entry name" value="CONGESTED-LIKE TRACHEA PROTEIN-RELATED"/>
    <property type="match status" value="1"/>
</dbReference>
<protein>
    <recommendedName>
        <fullName evidence="13">Mitochondrial carrier protein</fullName>
    </recommendedName>
</protein>
<evidence type="ECO:0008006" key="13">
    <source>
        <dbReference type="Google" id="ProtNLM"/>
    </source>
</evidence>
<keyword evidence="3 10" id="KW-0813">Transport</keyword>
<evidence type="ECO:0000256" key="10">
    <source>
        <dbReference type="RuleBase" id="RU000488"/>
    </source>
</evidence>
<dbReference type="GO" id="GO:0015227">
    <property type="term" value="F:O-acyl-L-carnitine transmembrane transporter activity"/>
    <property type="evidence" value="ECO:0007669"/>
    <property type="project" value="TreeGrafter"/>
</dbReference>
<dbReference type="SUPFAM" id="SSF103506">
    <property type="entry name" value="Mitochondrial carrier"/>
    <property type="match status" value="1"/>
</dbReference>
<evidence type="ECO:0000313" key="11">
    <source>
        <dbReference type="EMBL" id="EGB05845.1"/>
    </source>
</evidence>